<protein>
    <recommendedName>
        <fullName evidence="1">Carboxymuconolactone decarboxylase-like domain-containing protein</fullName>
    </recommendedName>
</protein>
<reference evidence="2 3" key="1">
    <citation type="submission" date="2018-04" db="EMBL/GenBank/DDBJ databases">
        <title>The genome of golden apple snail Pomacea canaliculata provides insight into stress tolerance and invasive adaptation.</title>
        <authorList>
            <person name="Liu C."/>
            <person name="Liu B."/>
            <person name="Ren Y."/>
            <person name="Zhang Y."/>
            <person name="Wang H."/>
            <person name="Li S."/>
            <person name="Jiang F."/>
            <person name="Yin L."/>
            <person name="Zhang G."/>
            <person name="Qian W."/>
            <person name="Fan W."/>
        </authorList>
    </citation>
    <scope>NUCLEOTIDE SEQUENCE [LARGE SCALE GENOMIC DNA]</scope>
    <source>
        <strain evidence="2">SZHN2017</strain>
        <tissue evidence="2">Muscle</tissue>
    </source>
</reference>
<organism evidence="2 3">
    <name type="scientific">Pomacea canaliculata</name>
    <name type="common">Golden apple snail</name>
    <dbReference type="NCBI Taxonomy" id="400727"/>
    <lineage>
        <taxon>Eukaryota</taxon>
        <taxon>Metazoa</taxon>
        <taxon>Spiralia</taxon>
        <taxon>Lophotrochozoa</taxon>
        <taxon>Mollusca</taxon>
        <taxon>Gastropoda</taxon>
        <taxon>Caenogastropoda</taxon>
        <taxon>Architaenioglossa</taxon>
        <taxon>Ampullarioidea</taxon>
        <taxon>Ampullariidae</taxon>
        <taxon>Pomacea</taxon>
    </lineage>
</organism>
<dbReference type="NCBIfam" id="TIGR01926">
    <property type="entry name" value="peroxid_rel"/>
    <property type="match status" value="1"/>
</dbReference>
<dbReference type="InterPro" id="IPR003779">
    <property type="entry name" value="CMD-like"/>
</dbReference>
<dbReference type="PANTHER" id="PTHR35446">
    <property type="entry name" value="SI:CH211-175M2.5"/>
    <property type="match status" value="1"/>
</dbReference>
<proteinExistence type="predicted"/>
<dbReference type="InterPro" id="IPR029032">
    <property type="entry name" value="AhpD-like"/>
</dbReference>
<dbReference type="Gene3D" id="1.20.5.810">
    <property type="entry name" value="AhpD-like"/>
    <property type="match status" value="1"/>
</dbReference>
<dbReference type="AlphaFoldDB" id="A0A2T7NMQ3"/>
<keyword evidence="3" id="KW-1185">Reference proteome</keyword>
<evidence type="ECO:0000259" key="1">
    <source>
        <dbReference type="Pfam" id="PF02627"/>
    </source>
</evidence>
<dbReference type="EMBL" id="PZQS01000011">
    <property type="protein sequence ID" value="PVD22445.1"/>
    <property type="molecule type" value="Genomic_DNA"/>
</dbReference>
<dbReference type="Pfam" id="PF02627">
    <property type="entry name" value="CMD"/>
    <property type="match status" value="1"/>
</dbReference>
<evidence type="ECO:0000313" key="3">
    <source>
        <dbReference type="Proteomes" id="UP000245119"/>
    </source>
</evidence>
<dbReference type="InterPro" id="IPR004675">
    <property type="entry name" value="AhpD_core"/>
</dbReference>
<comment type="caution">
    <text evidence="2">The sequence shown here is derived from an EMBL/GenBank/DDBJ whole genome shotgun (WGS) entry which is preliminary data.</text>
</comment>
<dbReference type="Proteomes" id="UP000245119">
    <property type="component" value="Linkage Group LG11"/>
</dbReference>
<dbReference type="NCBIfam" id="TIGR00778">
    <property type="entry name" value="ahpD_dom"/>
    <property type="match status" value="1"/>
</dbReference>
<feature type="domain" description="Carboxymuconolactone decarboxylase-like" evidence="1">
    <location>
        <begin position="55"/>
        <end position="104"/>
    </location>
</feature>
<sequence length="205" mass="23224">MWKPFTAEKSAVMLFSKYPVPERSSLPQDLQVVLAETEEKAGFLPNVFATLSHRPEELRLFLAFYNNLMAERPGSNLSKADKEMIIVATSAENRCLYCIIAHSALHRIYSKNKILADQLAANWRHAELDGRQRAILEFAIELCHCRSPTPAHHQALGKWGLTEEDSWDIGAIVALFALSNRYAFLAEMKPNAEFHLFGRIDQPKA</sequence>
<gene>
    <name evidence="2" type="ORF">C0Q70_18258</name>
</gene>
<dbReference type="SUPFAM" id="SSF69118">
    <property type="entry name" value="AhpD-like"/>
    <property type="match status" value="1"/>
</dbReference>
<evidence type="ECO:0000313" key="2">
    <source>
        <dbReference type="EMBL" id="PVD22445.1"/>
    </source>
</evidence>
<dbReference type="GO" id="GO:0051920">
    <property type="term" value="F:peroxiredoxin activity"/>
    <property type="evidence" value="ECO:0007669"/>
    <property type="project" value="InterPro"/>
</dbReference>
<name>A0A2T7NMQ3_POMCA</name>
<accession>A0A2T7NMQ3</accession>
<dbReference type="OrthoDB" id="10040445at2759"/>
<dbReference type="Gene3D" id="1.20.1290.10">
    <property type="entry name" value="AhpD-like"/>
    <property type="match status" value="1"/>
</dbReference>
<dbReference type="PANTHER" id="PTHR35446:SF2">
    <property type="entry name" value="CARBOXYMUCONOLACTONE DECARBOXYLASE-LIKE DOMAIN-CONTAINING PROTEIN"/>
    <property type="match status" value="1"/>
</dbReference>
<dbReference type="InterPro" id="IPR010195">
    <property type="entry name" value="Uncharacterised_peroxidase-rel"/>
</dbReference>